<organism evidence="2 3">
    <name type="scientific">Cajanus cajan</name>
    <name type="common">Pigeon pea</name>
    <name type="synonym">Cajanus indicus</name>
    <dbReference type="NCBI Taxonomy" id="3821"/>
    <lineage>
        <taxon>Eukaryota</taxon>
        <taxon>Viridiplantae</taxon>
        <taxon>Streptophyta</taxon>
        <taxon>Embryophyta</taxon>
        <taxon>Tracheophyta</taxon>
        <taxon>Spermatophyta</taxon>
        <taxon>Magnoliopsida</taxon>
        <taxon>eudicotyledons</taxon>
        <taxon>Gunneridae</taxon>
        <taxon>Pentapetalae</taxon>
        <taxon>rosids</taxon>
        <taxon>fabids</taxon>
        <taxon>Fabales</taxon>
        <taxon>Fabaceae</taxon>
        <taxon>Papilionoideae</taxon>
        <taxon>50 kb inversion clade</taxon>
        <taxon>NPAAA clade</taxon>
        <taxon>indigoferoid/millettioid clade</taxon>
        <taxon>Phaseoleae</taxon>
        <taxon>Cajanus</taxon>
    </lineage>
</organism>
<sequence>MSLEPHQKALLKVLNEVYITHHISQDKFEGIVSHITANDHLTFIDDEILNGRLDHNKPLHISVKYKEFLIAKVLVDNGSSLNVLPKSTFEKLTIKEVQMRPSNMIV</sequence>
<keyword evidence="1" id="KW-0040">ANK repeat</keyword>
<dbReference type="Proteomes" id="UP000075243">
    <property type="component" value="Unassembled WGS sequence"/>
</dbReference>
<dbReference type="AlphaFoldDB" id="A0A151R7R7"/>
<gene>
    <name evidence="2" type="ORF">KK1_040209</name>
</gene>
<feature type="repeat" description="ANK" evidence="1">
    <location>
        <begin position="54"/>
        <end position="86"/>
    </location>
</feature>
<dbReference type="InterPro" id="IPR002110">
    <property type="entry name" value="Ankyrin_rpt"/>
</dbReference>
<dbReference type="Gramene" id="C.cajan_40472.t">
    <property type="protein sequence ID" value="C.cajan_40472.t.cds1"/>
    <property type="gene ID" value="C.cajan_40472"/>
</dbReference>
<dbReference type="PANTHER" id="PTHR32108:SF9">
    <property type="entry name" value="REVERSE TRANSCRIPTASE RNASE H-LIKE DOMAIN-CONTAINING PROTEIN"/>
    <property type="match status" value="1"/>
</dbReference>
<evidence type="ECO:0000313" key="3">
    <source>
        <dbReference type="Proteomes" id="UP000075243"/>
    </source>
</evidence>
<evidence type="ECO:0000313" key="2">
    <source>
        <dbReference type="EMBL" id="KYP38546.1"/>
    </source>
</evidence>
<dbReference type="EMBL" id="KQ483992">
    <property type="protein sequence ID" value="KYP38546.1"/>
    <property type="molecule type" value="Genomic_DNA"/>
</dbReference>
<proteinExistence type="predicted"/>
<dbReference type="PROSITE" id="PS50088">
    <property type="entry name" value="ANK_REPEAT"/>
    <property type="match status" value="1"/>
</dbReference>
<name>A0A151R7R7_CAJCA</name>
<keyword evidence="3" id="KW-1185">Reference proteome</keyword>
<protein>
    <submittedName>
        <fullName evidence="2">Uncharacterized protein</fullName>
    </submittedName>
</protein>
<dbReference type="PANTHER" id="PTHR32108">
    <property type="entry name" value="DNA-DIRECTED RNA POLYMERASE SUBUNIT ALPHA"/>
    <property type="match status" value="1"/>
</dbReference>
<evidence type="ECO:0000256" key="1">
    <source>
        <dbReference type="PROSITE-ProRule" id="PRU00023"/>
    </source>
</evidence>
<reference evidence="2" key="1">
    <citation type="journal article" date="2012" name="Nat. Biotechnol.">
        <title>Draft genome sequence of pigeonpea (Cajanus cajan), an orphan legume crop of resource-poor farmers.</title>
        <authorList>
            <person name="Varshney R.K."/>
            <person name="Chen W."/>
            <person name="Li Y."/>
            <person name="Bharti A.K."/>
            <person name="Saxena R.K."/>
            <person name="Schlueter J.A."/>
            <person name="Donoghue M.T."/>
            <person name="Azam S."/>
            <person name="Fan G."/>
            <person name="Whaley A.M."/>
            <person name="Farmer A.D."/>
            <person name="Sheridan J."/>
            <person name="Iwata A."/>
            <person name="Tuteja R."/>
            <person name="Penmetsa R.V."/>
            <person name="Wu W."/>
            <person name="Upadhyaya H.D."/>
            <person name="Yang S.P."/>
            <person name="Shah T."/>
            <person name="Saxena K.B."/>
            <person name="Michael T."/>
            <person name="McCombie W.R."/>
            <person name="Yang B."/>
            <person name="Zhang G."/>
            <person name="Yang H."/>
            <person name="Wang J."/>
            <person name="Spillane C."/>
            <person name="Cook D.R."/>
            <person name="May G.D."/>
            <person name="Xu X."/>
            <person name="Jackson S.A."/>
        </authorList>
    </citation>
    <scope>NUCLEOTIDE SEQUENCE [LARGE SCALE GENOMIC DNA]</scope>
</reference>
<accession>A0A151R7R7</accession>